<evidence type="ECO:0000256" key="6">
    <source>
        <dbReference type="SAM" id="Phobius"/>
    </source>
</evidence>
<reference evidence="8 9" key="1">
    <citation type="journal article" date="2024" name="Appl. Environ. Microbiol.">
        <title>Pontiella agarivorans sp. nov., a novel marine anaerobic bacterium capable of degrading macroalgal polysaccharides and fixing nitrogen.</title>
        <authorList>
            <person name="Liu N."/>
            <person name="Kivenson V."/>
            <person name="Peng X."/>
            <person name="Cui Z."/>
            <person name="Lankiewicz T.S."/>
            <person name="Gosselin K.M."/>
            <person name="English C.J."/>
            <person name="Blair E.M."/>
            <person name="O'Malley M.A."/>
            <person name="Valentine D.L."/>
        </authorList>
    </citation>
    <scope>NUCLEOTIDE SEQUENCE [LARGE SCALE GENOMIC DNA]</scope>
    <source>
        <strain evidence="8 9">NLcol2</strain>
    </source>
</reference>
<dbReference type="Pfam" id="PF01578">
    <property type="entry name" value="Cytochrom_C_asm"/>
    <property type="match status" value="1"/>
</dbReference>
<feature type="transmembrane region" description="Helical" evidence="6">
    <location>
        <begin position="465"/>
        <end position="486"/>
    </location>
</feature>
<keyword evidence="5 6" id="KW-0472">Membrane</keyword>
<comment type="subcellular location">
    <subcellularLocation>
        <location evidence="1">Membrane</location>
        <topology evidence="1">Multi-pass membrane protein</topology>
    </subcellularLocation>
</comment>
<gene>
    <name evidence="8" type="primary">ccsA</name>
    <name evidence="8" type="ORF">P9H32_07020</name>
</gene>
<feature type="transmembrane region" description="Helical" evidence="6">
    <location>
        <begin position="323"/>
        <end position="344"/>
    </location>
</feature>
<dbReference type="PANTHER" id="PTHR30071">
    <property type="entry name" value="HEME EXPORTER PROTEIN C"/>
    <property type="match status" value="1"/>
</dbReference>
<comment type="caution">
    <text evidence="8">The sequence shown here is derived from an EMBL/GenBank/DDBJ whole genome shotgun (WGS) entry which is preliminary data.</text>
</comment>
<feature type="domain" description="Cytochrome c assembly protein" evidence="7">
    <location>
        <begin position="348"/>
        <end position="553"/>
    </location>
</feature>
<sequence length="592" mass="66021">MKRTITQIFVVLFCLWFFQKGLRPKSETPEEFQLNAFAHLPVKYEGRKKPLDTFARNLLTVLSGKQSVRNPDGEKVEAIEWLLDSISGTEHAADYRVIRIENIDLLASLGLGEKDGDHFRFSYRQLAPALVTLDQAARSAFAKDSRERDLYDRQVIKLANKLYAFQNVLSSFEDPSGTPQDQIFSTAQRYMTLEGYSIPLVIPPTAGNDRWRPLMSVLLASHPAMQGISGHEISVDPAAIHFGVMLAAYREGNVDAFNQQLFEYGDVVRAESPEAFDKVSFEVFYNRLNAFMKSAQLYLLVFVLSMFGWLFRKDGLISASRTIMMVAFVPHTWAIIARVFLSGYPPVTNLYSSAIFIGWAAVGAGIILELGFRKKAAGIGNLVGGIAGFSTLLIAYFLAGDGDTMEQMRAVLDTRFWLATHVITVTLGYMATFVTGAIGVFYILSGLLTRRLDQETEDGMYRMMYGTTCFALLLSFVGTVLGGLWADDSWGRFWGWDPKENGALLIVIWNAIMLHAKYGQMVKHRGFAVMAVFGNVVTAWSWFGVNQLSVGLHSYGFTDSASFWLIMFCLSQSILCAAGLTPAKRWKSGAVQ</sequence>
<proteinExistence type="predicted"/>
<feature type="transmembrane region" description="Helical" evidence="6">
    <location>
        <begin position="295"/>
        <end position="311"/>
    </location>
</feature>
<dbReference type="InterPro" id="IPR002541">
    <property type="entry name" value="Cyt_c_assembly"/>
</dbReference>
<evidence type="ECO:0000259" key="7">
    <source>
        <dbReference type="Pfam" id="PF01578"/>
    </source>
</evidence>
<dbReference type="Proteomes" id="UP001290861">
    <property type="component" value="Unassembled WGS sequence"/>
</dbReference>
<organism evidence="8 9">
    <name type="scientific">Pontiella agarivorans</name>
    <dbReference type="NCBI Taxonomy" id="3038953"/>
    <lineage>
        <taxon>Bacteria</taxon>
        <taxon>Pseudomonadati</taxon>
        <taxon>Kiritimatiellota</taxon>
        <taxon>Kiritimatiellia</taxon>
        <taxon>Kiritimatiellales</taxon>
        <taxon>Pontiellaceae</taxon>
        <taxon>Pontiella</taxon>
    </lineage>
</organism>
<keyword evidence="3" id="KW-0201">Cytochrome c-type biogenesis</keyword>
<feature type="transmembrane region" description="Helical" evidence="6">
    <location>
        <begin position="563"/>
        <end position="583"/>
    </location>
</feature>
<dbReference type="InterPro" id="IPR045062">
    <property type="entry name" value="Cyt_c_biogenesis_CcsA/CcmC"/>
</dbReference>
<feature type="transmembrane region" description="Helical" evidence="6">
    <location>
        <begin position="501"/>
        <end position="519"/>
    </location>
</feature>
<keyword evidence="2 6" id="KW-0812">Transmembrane</keyword>
<dbReference type="EMBL" id="JARVCO010000007">
    <property type="protein sequence ID" value="MDZ8118380.1"/>
    <property type="molecule type" value="Genomic_DNA"/>
</dbReference>
<evidence type="ECO:0000256" key="5">
    <source>
        <dbReference type="ARBA" id="ARBA00023136"/>
    </source>
</evidence>
<name>A0ABU5MW36_9BACT</name>
<evidence type="ECO:0000256" key="3">
    <source>
        <dbReference type="ARBA" id="ARBA00022748"/>
    </source>
</evidence>
<feature type="transmembrane region" description="Helical" evidence="6">
    <location>
        <begin position="379"/>
        <end position="398"/>
    </location>
</feature>
<feature type="transmembrane region" description="Helical" evidence="6">
    <location>
        <begin position="350"/>
        <end position="372"/>
    </location>
</feature>
<keyword evidence="9" id="KW-1185">Reference proteome</keyword>
<evidence type="ECO:0000256" key="4">
    <source>
        <dbReference type="ARBA" id="ARBA00022989"/>
    </source>
</evidence>
<keyword evidence="4 6" id="KW-1133">Transmembrane helix</keyword>
<evidence type="ECO:0000256" key="1">
    <source>
        <dbReference type="ARBA" id="ARBA00004141"/>
    </source>
</evidence>
<dbReference type="PANTHER" id="PTHR30071:SF1">
    <property type="entry name" value="CYTOCHROME B_B6 PROTEIN-RELATED"/>
    <property type="match status" value="1"/>
</dbReference>
<evidence type="ECO:0000256" key="2">
    <source>
        <dbReference type="ARBA" id="ARBA00022692"/>
    </source>
</evidence>
<feature type="transmembrane region" description="Helical" evidence="6">
    <location>
        <begin position="418"/>
        <end position="444"/>
    </location>
</feature>
<feature type="transmembrane region" description="Helical" evidence="6">
    <location>
        <begin position="526"/>
        <end position="543"/>
    </location>
</feature>
<evidence type="ECO:0000313" key="8">
    <source>
        <dbReference type="EMBL" id="MDZ8118380.1"/>
    </source>
</evidence>
<protein>
    <submittedName>
        <fullName evidence="8">Cytochrome c biogenesis protein CcsA</fullName>
    </submittedName>
</protein>
<dbReference type="RefSeq" id="WP_322608177.1">
    <property type="nucleotide sequence ID" value="NZ_JARVCO010000007.1"/>
</dbReference>
<accession>A0ABU5MW36</accession>
<evidence type="ECO:0000313" key="9">
    <source>
        <dbReference type="Proteomes" id="UP001290861"/>
    </source>
</evidence>